<keyword evidence="1" id="KW-0732">Signal</keyword>
<feature type="signal peptide" evidence="1">
    <location>
        <begin position="1"/>
        <end position="18"/>
    </location>
</feature>
<name>A0ABT3I993_9GAMM</name>
<evidence type="ECO:0000313" key="2">
    <source>
        <dbReference type="EMBL" id="MCW3172631.1"/>
    </source>
</evidence>
<dbReference type="Proteomes" id="UP001163714">
    <property type="component" value="Unassembled WGS sequence"/>
</dbReference>
<keyword evidence="3" id="KW-1185">Reference proteome</keyword>
<evidence type="ECO:0000256" key="1">
    <source>
        <dbReference type="SAM" id="SignalP"/>
    </source>
</evidence>
<reference evidence="2" key="1">
    <citation type="submission" date="2022-10" db="EMBL/GenBank/DDBJ databases">
        <title>Shewanella flava sp. nov, isolated from the estuary of the Fenhe River into the Yellow River.</title>
        <authorList>
            <person name="Li Y."/>
        </authorList>
    </citation>
    <scope>NUCLEOTIDE SEQUENCE</scope>
    <source>
        <strain evidence="2">FYR11-62</strain>
    </source>
</reference>
<comment type="caution">
    <text evidence="2">The sequence shown here is derived from an EMBL/GenBank/DDBJ whole genome shotgun (WGS) entry which is preliminary data.</text>
</comment>
<protein>
    <submittedName>
        <fullName evidence="2">Uncharacterized protein</fullName>
    </submittedName>
</protein>
<proteinExistence type="predicted"/>
<dbReference type="RefSeq" id="WP_264726167.1">
    <property type="nucleotide sequence ID" value="NZ_JAPDMX010000023.1"/>
</dbReference>
<gene>
    <name evidence="2" type="ORF">OHT75_09090</name>
</gene>
<evidence type="ECO:0000313" key="3">
    <source>
        <dbReference type="Proteomes" id="UP001163714"/>
    </source>
</evidence>
<dbReference type="EMBL" id="JAPDMX010000023">
    <property type="protein sequence ID" value="MCW3172631.1"/>
    <property type="molecule type" value="Genomic_DNA"/>
</dbReference>
<feature type="chain" id="PRO_5046196004" evidence="1">
    <location>
        <begin position="19"/>
        <end position="125"/>
    </location>
</feature>
<accession>A0ABT3I993</accession>
<sequence>MKFFYLALLMLFSAHATAHSHSPTGFKHHYVYKDVNTYSFTVENDSRYAAGFKVYTYDYDRKTNKQTNEKYIGTIPPIKAHENVSFLIDFTVLPSTHIVKTMCTVLDLDVPFKTKVCSVIEMERR</sequence>
<organism evidence="2 3">
    <name type="scientific">Shewanella subflava</name>
    <dbReference type="NCBI Taxonomy" id="2986476"/>
    <lineage>
        <taxon>Bacteria</taxon>
        <taxon>Pseudomonadati</taxon>
        <taxon>Pseudomonadota</taxon>
        <taxon>Gammaproteobacteria</taxon>
        <taxon>Alteromonadales</taxon>
        <taxon>Shewanellaceae</taxon>
        <taxon>Shewanella</taxon>
    </lineage>
</organism>